<dbReference type="CDD" id="cd00086">
    <property type="entry name" value="homeodomain"/>
    <property type="match status" value="1"/>
</dbReference>
<evidence type="ECO:0000259" key="16">
    <source>
        <dbReference type="PROSITE" id="PS50071"/>
    </source>
</evidence>
<dbReference type="RefSeq" id="XP_030853896.1">
    <property type="nucleotide sequence ID" value="XM_030998036.1"/>
</dbReference>
<dbReference type="SUPFAM" id="SSF46689">
    <property type="entry name" value="Homeodomain-like"/>
    <property type="match status" value="1"/>
</dbReference>
<dbReference type="SUPFAM" id="SSF57716">
    <property type="entry name" value="Glucocorticoid receptor-like (DNA-binding domain)"/>
    <property type="match status" value="2"/>
</dbReference>
<keyword evidence="18" id="KW-1185">Reference proteome</keyword>
<dbReference type="AlphaFoldDB" id="A0A7M7T4S9"/>
<evidence type="ECO:0000256" key="7">
    <source>
        <dbReference type="ARBA" id="ARBA00023125"/>
    </source>
</evidence>
<evidence type="ECO:0000256" key="12">
    <source>
        <dbReference type="PROSITE-ProRule" id="PRU00125"/>
    </source>
</evidence>
<keyword evidence="2 12" id="KW-0479">Metal-binding</keyword>
<feature type="domain" description="LIM zinc-binding" evidence="15">
    <location>
        <begin position="167"/>
        <end position="229"/>
    </location>
</feature>
<feature type="domain" description="LIM zinc-binding" evidence="15">
    <location>
        <begin position="107"/>
        <end position="166"/>
    </location>
</feature>
<comment type="subcellular location">
    <subcellularLocation>
        <location evidence="1 11 13">Nucleus</location>
    </subcellularLocation>
</comment>
<dbReference type="SMART" id="SM00389">
    <property type="entry name" value="HOX"/>
    <property type="match status" value="1"/>
</dbReference>
<evidence type="ECO:0000256" key="8">
    <source>
        <dbReference type="ARBA" id="ARBA00023155"/>
    </source>
</evidence>
<feature type="region of interest" description="Disordered" evidence="14">
    <location>
        <begin position="315"/>
        <end position="336"/>
    </location>
</feature>
<keyword evidence="4 12" id="KW-0862">Zinc</keyword>
<dbReference type="OrthoDB" id="10068367at2759"/>
<dbReference type="EnsemblMetazoa" id="XM_030998036">
    <property type="protein sequence ID" value="XP_030853896"/>
    <property type="gene ID" value="LOC115918016"/>
</dbReference>
<keyword evidence="10 11" id="KW-0539">Nucleus</keyword>
<dbReference type="Gene3D" id="1.10.10.60">
    <property type="entry name" value="Homeodomain-like"/>
    <property type="match status" value="1"/>
</dbReference>
<dbReference type="CDD" id="cd09466">
    <property type="entry name" value="LIM1_Lhx3a"/>
    <property type="match status" value="1"/>
</dbReference>
<evidence type="ECO:0000256" key="4">
    <source>
        <dbReference type="ARBA" id="ARBA00022833"/>
    </source>
</evidence>
<dbReference type="FunFam" id="1.10.10.60:FF:000219">
    <property type="entry name" value="LIM/homeobox protein Lhx3"/>
    <property type="match status" value="1"/>
</dbReference>
<evidence type="ECO:0000256" key="10">
    <source>
        <dbReference type="ARBA" id="ARBA00023242"/>
    </source>
</evidence>
<dbReference type="InterPro" id="IPR050453">
    <property type="entry name" value="LIM_Homeobox_TF"/>
</dbReference>
<dbReference type="PROSITE" id="PS50071">
    <property type="entry name" value="HOMEOBOX_2"/>
    <property type="match status" value="1"/>
</dbReference>
<dbReference type="PROSITE" id="PS00027">
    <property type="entry name" value="HOMEOBOX_1"/>
    <property type="match status" value="1"/>
</dbReference>
<dbReference type="InterPro" id="IPR009057">
    <property type="entry name" value="Homeodomain-like_sf"/>
</dbReference>
<keyword evidence="8 11" id="KW-0371">Homeobox</keyword>
<feature type="DNA-binding region" description="Homeobox" evidence="11">
    <location>
        <begin position="237"/>
        <end position="296"/>
    </location>
</feature>
<evidence type="ECO:0000256" key="1">
    <source>
        <dbReference type="ARBA" id="ARBA00004123"/>
    </source>
</evidence>
<keyword evidence="7 11" id="KW-0238">DNA-binding</keyword>
<dbReference type="InterPro" id="IPR049594">
    <property type="entry name" value="Lhx3/4-like_LIM2"/>
</dbReference>
<evidence type="ECO:0000256" key="13">
    <source>
        <dbReference type="RuleBase" id="RU000682"/>
    </source>
</evidence>
<accession>A0A7M7T4S9</accession>
<keyword evidence="5" id="KW-0805">Transcription regulation</keyword>
<proteinExistence type="predicted"/>
<dbReference type="FunCoup" id="A0A7M7T4S9">
    <property type="interactions" value="707"/>
</dbReference>
<dbReference type="GeneID" id="115918016"/>
<evidence type="ECO:0000256" key="14">
    <source>
        <dbReference type="SAM" id="MobiDB-lite"/>
    </source>
</evidence>
<dbReference type="PROSITE" id="PS50023">
    <property type="entry name" value="LIM_DOMAIN_2"/>
    <property type="match status" value="2"/>
</dbReference>
<feature type="domain" description="Homeobox" evidence="16">
    <location>
        <begin position="235"/>
        <end position="295"/>
    </location>
</feature>
<evidence type="ECO:0000256" key="3">
    <source>
        <dbReference type="ARBA" id="ARBA00022737"/>
    </source>
</evidence>
<reference evidence="17" key="2">
    <citation type="submission" date="2021-01" db="UniProtKB">
        <authorList>
            <consortium name="EnsemblMetazoa"/>
        </authorList>
    </citation>
    <scope>IDENTIFICATION</scope>
</reference>
<evidence type="ECO:0000256" key="2">
    <source>
        <dbReference type="ARBA" id="ARBA00022723"/>
    </source>
</evidence>
<dbReference type="InterPro" id="IPR017970">
    <property type="entry name" value="Homeobox_CS"/>
</dbReference>
<dbReference type="Proteomes" id="UP000007110">
    <property type="component" value="Unassembled WGS sequence"/>
</dbReference>
<evidence type="ECO:0000256" key="6">
    <source>
        <dbReference type="ARBA" id="ARBA00023038"/>
    </source>
</evidence>
<keyword evidence="3" id="KW-0677">Repeat</keyword>
<dbReference type="GO" id="GO:0005634">
    <property type="term" value="C:nucleus"/>
    <property type="evidence" value="ECO:0000318"/>
    <property type="project" value="GO_Central"/>
</dbReference>
<evidence type="ECO:0000256" key="5">
    <source>
        <dbReference type="ARBA" id="ARBA00023015"/>
    </source>
</evidence>
<dbReference type="GO" id="GO:0030182">
    <property type="term" value="P:neuron differentiation"/>
    <property type="evidence" value="ECO:0000318"/>
    <property type="project" value="GO_Central"/>
</dbReference>
<dbReference type="PROSITE" id="PS00478">
    <property type="entry name" value="LIM_DOMAIN_1"/>
    <property type="match status" value="1"/>
</dbReference>
<dbReference type="GO" id="GO:0008270">
    <property type="term" value="F:zinc ion binding"/>
    <property type="evidence" value="ECO:0007669"/>
    <property type="project" value="InterPro"/>
</dbReference>
<dbReference type="GO" id="GO:0000981">
    <property type="term" value="F:DNA-binding transcription factor activity, RNA polymerase II-specific"/>
    <property type="evidence" value="ECO:0000318"/>
    <property type="project" value="GO_Central"/>
</dbReference>
<dbReference type="Pfam" id="PF00412">
    <property type="entry name" value="LIM"/>
    <property type="match status" value="2"/>
</dbReference>
<evidence type="ECO:0000256" key="11">
    <source>
        <dbReference type="PROSITE-ProRule" id="PRU00108"/>
    </source>
</evidence>
<dbReference type="PANTHER" id="PTHR24208">
    <property type="entry name" value="LIM/HOMEOBOX PROTEIN LHX"/>
    <property type="match status" value="1"/>
</dbReference>
<dbReference type="GO" id="GO:0006357">
    <property type="term" value="P:regulation of transcription by RNA polymerase II"/>
    <property type="evidence" value="ECO:0000318"/>
    <property type="project" value="GO_Central"/>
</dbReference>
<dbReference type="InterPro" id="IPR001781">
    <property type="entry name" value="Znf_LIM"/>
</dbReference>
<dbReference type="FunFam" id="2.10.110.10:FF:000032">
    <property type="entry name" value="LIM/homeobox protein Lhx3"/>
    <property type="match status" value="1"/>
</dbReference>
<dbReference type="InterPro" id="IPR001356">
    <property type="entry name" value="HD"/>
</dbReference>
<dbReference type="SMART" id="SM00132">
    <property type="entry name" value="LIM"/>
    <property type="match status" value="2"/>
</dbReference>
<evidence type="ECO:0000256" key="9">
    <source>
        <dbReference type="ARBA" id="ARBA00023163"/>
    </source>
</evidence>
<dbReference type="CDD" id="cd09376">
    <property type="entry name" value="LIM2_Lhx3_Lhx4"/>
    <property type="match status" value="1"/>
</dbReference>
<dbReference type="Gene3D" id="2.10.110.10">
    <property type="entry name" value="Cysteine Rich Protein"/>
    <property type="match status" value="2"/>
</dbReference>
<evidence type="ECO:0000259" key="15">
    <source>
        <dbReference type="PROSITE" id="PS50023"/>
    </source>
</evidence>
<feature type="compositionally biased region" description="Basic residues" evidence="14">
    <location>
        <begin position="493"/>
        <end position="507"/>
    </location>
</feature>
<dbReference type="PANTHER" id="PTHR24208:SF128">
    <property type="entry name" value="LIM3, ISOFORM G"/>
    <property type="match status" value="1"/>
</dbReference>
<dbReference type="GO" id="GO:0000977">
    <property type="term" value="F:RNA polymerase II transcription regulatory region sequence-specific DNA binding"/>
    <property type="evidence" value="ECO:0000318"/>
    <property type="project" value="GO_Central"/>
</dbReference>
<dbReference type="KEGG" id="spu:115918016"/>
<keyword evidence="9" id="KW-0804">Transcription</keyword>
<dbReference type="FunFam" id="2.10.110.10:FF:000120">
    <property type="entry name" value="Insulin gene enhancer protein ISL-2"/>
    <property type="match status" value="1"/>
</dbReference>
<dbReference type="Pfam" id="PF00046">
    <property type="entry name" value="Homeodomain"/>
    <property type="match status" value="1"/>
</dbReference>
<evidence type="ECO:0000313" key="18">
    <source>
        <dbReference type="Proteomes" id="UP000007110"/>
    </source>
</evidence>
<reference evidence="18" key="1">
    <citation type="submission" date="2015-02" db="EMBL/GenBank/DDBJ databases">
        <title>Genome sequencing for Strongylocentrotus purpuratus.</title>
        <authorList>
            <person name="Murali S."/>
            <person name="Liu Y."/>
            <person name="Vee V."/>
            <person name="English A."/>
            <person name="Wang M."/>
            <person name="Skinner E."/>
            <person name="Han Y."/>
            <person name="Muzny D.M."/>
            <person name="Worley K.C."/>
            <person name="Gibbs R.A."/>
        </authorList>
    </citation>
    <scope>NUCLEOTIDE SEQUENCE</scope>
</reference>
<organism evidence="17 18">
    <name type="scientific">Strongylocentrotus purpuratus</name>
    <name type="common">Purple sea urchin</name>
    <dbReference type="NCBI Taxonomy" id="7668"/>
    <lineage>
        <taxon>Eukaryota</taxon>
        <taxon>Metazoa</taxon>
        <taxon>Echinodermata</taxon>
        <taxon>Eleutherozoa</taxon>
        <taxon>Echinozoa</taxon>
        <taxon>Echinoidea</taxon>
        <taxon>Euechinoidea</taxon>
        <taxon>Echinacea</taxon>
        <taxon>Camarodonta</taxon>
        <taxon>Echinidea</taxon>
        <taxon>Strongylocentrotidae</taxon>
        <taxon>Strongylocentrotus</taxon>
    </lineage>
</organism>
<name>A0A7M7T4S9_STRPU</name>
<feature type="region of interest" description="Disordered" evidence="14">
    <location>
        <begin position="471"/>
        <end position="507"/>
    </location>
</feature>
<keyword evidence="6 12" id="KW-0440">LIM domain</keyword>
<evidence type="ECO:0000313" key="17">
    <source>
        <dbReference type="EnsemblMetazoa" id="XP_030853896"/>
    </source>
</evidence>
<sequence>SETTASLWLGSHLTNPFSPLIHSGNYVQAKTTYTASPLAVRIQSPHHHHHHHLFQVRSGIERLSLPSGENRGDCVMKQDLFIGGPLQIERNMPQATNDSFQEQKSISLCAGCDHPILDRFILKVVDRAWHAKCLRCVDCNAQLTDRCFSRDGGVFCKEDFFKRFGTKCSSCEKGIAPTEIVRRALDNVYHLHCFCCIICTRQLSTGDEFFLMTDNKLVCKQDYEAAKARELEMDNSNKRPRTTITAKQLETLKTAYSNSPKPARHVREQLAQETGLDMRVVQVWFQNRRAKEKRLKKDANRQRWGHYFRNIKRVNEASSPASGPEPLASPVKLEPSDLDDTTVFDGEMAFDDDHSPGMPDHGITFQNDRHHHGPPGIPLSSPYMNHCDSFLSPPPTAPSVNSGYPVNNPSPTLPVQLSPNHHTNGLGMSGIPFSEAAGMPGIMSAASHGLGEAMRAVVNPGGDMGVVTPPPPGSFHEEFSHPHPGPWLEHHSLPHPHPHPHPLPHQY</sequence>
<dbReference type="InParanoid" id="A0A7M7T4S9"/>
<protein>
    <submittedName>
        <fullName evidence="17">Uncharacterized protein</fullName>
    </submittedName>
</protein>